<dbReference type="RefSeq" id="XP_009822231.1">
    <property type="nucleotide sequence ID" value="XM_009823929.1"/>
</dbReference>
<dbReference type="AlphaFoldDB" id="W4H8C0"/>
<gene>
    <name evidence="1" type="ORF">H257_00967</name>
</gene>
<dbReference type="VEuPathDB" id="FungiDB:H257_00967"/>
<proteinExistence type="predicted"/>
<name>W4H8C0_APHAT</name>
<dbReference type="GeneID" id="20802963"/>
<protein>
    <recommendedName>
        <fullName evidence="2">DDE Tnp4 domain-containing protein</fullName>
    </recommendedName>
</protein>
<accession>W4H8C0</accession>
<sequence length="212" mass="23953">MSITQRNLMQLVPFAKTPRQRATLLALMATYVMERPLIPEIRFSLETTTDVTAILDYRFDIAGIKQLGFVLGFPAVIITQNRVRVHRDETMSVLLGRLVFPLYAQWGTLLYFNQNLVAKNIDRYCTAVTSKGAPLSSVFGFIDGTKKRNHCHNYQGVTAPDGICVHVFGPVEGRRYDATMLRESGYKYLGGAETCFRGNRCMAIQRMELCLT</sequence>
<evidence type="ECO:0008006" key="2">
    <source>
        <dbReference type="Google" id="ProtNLM"/>
    </source>
</evidence>
<organism evidence="1">
    <name type="scientific">Aphanomyces astaci</name>
    <name type="common">Crayfish plague agent</name>
    <dbReference type="NCBI Taxonomy" id="112090"/>
    <lineage>
        <taxon>Eukaryota</taxon>
        <taxon>Sar</taxon>
        <taxon>Stramenopiles</taxon>
        <taxon>Oomycota</taxon>
        <taxon>Saprolegniomycetes</taxon>
        <taxon>Saprolegniales</taxon>
        <taxon>Verrucalvaceae</taxon>
        <taxon>Aphanomyces</taxon>
    </lineage>
</organism>
<evidence type="ECO:0000313" key="1">
    <source>
        <dbReference type="EMBL" id="ETV87368.1"/>
    </source>
</evidence>
<reference evidence="1" key="1">
    <citation type="submission" date="2013-12" db="EMBL/GenBank/DDBJ databases">
        <title>The Genome Sequence of Aphanomyces astaci APO3.</title>
        <authorList>
            <consortium name="The Broad Institute Genomics Platform"/>
            <person name="Russ C."/>
            <person name="Tyler B."/>
            <person name="van West P."/>
            <person name="Dieguez-Uribeondo J."/>
            <person name="Young S.K."/>
            <person name="Zeng Q."/>
            <person name="Gargeya S."/>
            <person name="Fitzgerald M."/>
            <person name="Abouelleil A."/>
            <person name="Alvarado L."/>
            <person name="Chapman S.B."/>
            <person name="Gainer-Dewar J."/>
            <person name="Goldberg J."/>
            <person name="Griggs A."/>
            <person name="Gujja S."/>
            <person name="Hansen M."/>
            <person name="Howarth C."/>
            <person name="Imamovic A."/>
            <person name="Ireland A."/>
            <person name="Larimer J."/>
            <person name="McCowan C."/>
            <person name="Murphy C."/>
            <person name="Pearson M."/>
            <person name="Poon T.W."/>
            <person name="Priest M."/>
            <person name="Roberts A."/>
            <person name="Saif S."/>
            <person name="Shea T."/>
            <person name="Sykes S."/>
            <person name="Wortman J."/>
            <person name="Nusbaum C."/>
            <person name="Birren B."/>
        </authorList>
    </citation>
    <scope>NUCLEOTIDE SEQUENCE [LARGE SCALE GENOMIC DNA]</scope>
    <source>
        <strain evidence="1">APO3</strain>
    </source>
</reference>
<dbReference type="EMBL" id="KI913115">
    <property type="protein sequence ID" value="ETV87368.1"/>
    <property type="molecule type" value="Genomic_DNA"/>
</dbReference>